<dbReference type="Proteomes" id="UP000295418">
    <property type="component" value="Unassembled WGS sequence"/>
</dbReference>
<dbReference type="InterPro" id="IPR016181">
    <property type="entry name" value="Acyl_CoA_acyltransferase"/>
</dbReference>
<proteinExistence type="predicted"/>
<keyword evidence="3" id="KW-1185">Reference proteome</keyword>
<comment type="caution">
    <text evidence="2">The sequence shown here is derived from an EMBL/GenBank/DDBJ whole genome shotgun (WGS) entry which is preliminary data.</text>
</comment>
<evidence type="ECO:0000313" key="3">
    <source>
        <dbReference type="Proteomes" id="UP000295418"/>
    </source>
</evidence>
<sequence length="172" mass="19949">MEIRVAGVEDAEQIAYVHVNSWRTSYRNLVSEEYLAGLKVDDRTKMWQTILSTYQNSNITYVAVEKGQIVGFINGGQARNKEMPYEAEVYAFYLLEEYQRQGIGSLLFNKITKIFHNMGYKSMMLWVLKDNPSYAFYQKQGGISFDEELITIGNEQLWEVAVGWDDFTHLSL</sequence>
<dbReference type="CDD" id="cd04301">
    <property type="entry name" value="NAT_SF"/>
    <property type="match status" value="1"/>
</dbReference>
<dbReference type="OrthoDB" id="5292888at2"/>
<dbReference type="PANTHER" id="PTHR43617">
    <property type="entry name" value="L-AMINO ACID N-ACETYLTRANSFERASE"/>
    <property type="match status" value="1"/>
</dbReference>
<dbReference type="RefSeq" id="WP_132416509.1">
    <property type="nucleotide sequence ID" value="NZ_SKFG01000002.1"/>
</dbReference>
<dbReference type="InterPro" id="IPR000182">
    <property type="entry name" value="GNAT_dom"/>
</dbReference>
<dbReference type="InterPro" id="IPR050276">
    <property type="entry name" value="MshD_Acetyltransferase"/>
</dbReference>
<dbReference type="AlphaFoldDB" id="A0A4V2WPM1"/>
<dbReference type="GO" id="GO:0016747">
    <property type="term" value="F:acyltransferase activity, transferring groups other than amino-acyl groups"/>
    <property type="evidence" value="ECO:0007669"/>
    <property type="project" value="InterPro"/>
</dbReference>
<dbReference type="Gene3D" id="3.40.630.30">
    <property type="match status" value="1"/>
</dbReference>
<dbReference type="Pfam" id="PF00583">
    <property type="entry name" value="Acetyltransf_1"/>
    <property type="match status" value="1"/>
</dbReference>
<accession>A0A4V2WPM1</accession>
<reference evidence="2 3" key="1">
    <citation type="submission" date="2019-03" db="EMBL/GenBank/DDBJ databases">
        <authorList>
            <person name="Kim M.K.M."/>
        </authorList>
    </citation>
    <scope>NUCLEOTIDE SEQUENCE [LARGE SCALE GENOMIC DNA]</scope>
    <source>
        <strain evidence="2 3">18JY21-1</strain>
    </source>
</reference>
<organism evidence="2 3">
    <name type="scientific">Paenibacillus albiflavus</name>
    <dbReference type="NCBI Taxonomy" id="2545760"/>
    <lineage>
        <taxon>Bacteria</taxon>
        <taxon>Bacillati</taxon>
        <taxon>Bacillota</taxon>
        <taxon>Bacilli</taxon>
        <taxon>Bacillales</taxon>
        <taxon>Paenibacillaceae</taxon>
        <taxon>Paenibacillus</taxon>
    </lineage>
</organism>
<dbReference type="SUPFAM" id="SSF55729">
    <property type="entry name" value="Acyl-CoA N-acyltransferases (Nat)"/>
    <property type="match status" value="1"/>
</dbReference>
<feature type="domain" description="N-acetyltransferase" evidence="1">
    <location>
        <begin position="1"/>
        <end position="159"/>
    </location>
</feature>
<evidence type="ECO:0000313" key="2">
    <source>
        <dbReference type="EMBL" id="TCZ79872.1"/>
    </source>
</evidence>
<dbReference type="PROSITE" id="PS51186">
    <property type="entry name" value="GNAT"/>
    <property type="match status" value="1"/>
</dbReference>
<keyword evidence="2" id="KW-0808">Transferase</keyword>
<dbReference type="EMBL" id="SKFG01000002">
    <property type="protein sequence ID" value="TCZ79872.1"/>
    <property type="molecule type" value="Genomic_DNA"/>
</dbReference>
<protein>
    <submittedName>
        <fullName evidence="2">GNAT family N-acetyltransferase</fullName>
    </submittedName>
</protein>
<gene>
    <name evidence="2" type="ORF">E0485_03095</name>
</gene>
<evidence type="ECO:0000259" key="1">
    <source>
        <dbReference type="PROSITE" id="PS51186"/>
    </source>
</evidence>
<dbReference type="PANTHER" id="PTHR43617:SF30">
    <property type="entry name" value="HISTONE ACETYLTRANSFERASE"/>
    <property type="match status" value="1"/>
</dbReference>
<name>A0A4V2WPM1_9BACL</name>